<gene>
    <name evidence="3" type="ORF">HNQ80_000533</name>
</gene>
<dbReference type="Proteomes" id="UP000579281">
    <property type="component" value="Unassembled WGS sequence"/>
</dbReference>
<dbReference type="InterPro" id="IPR011008">
    <property type="entry name" value="Dimeric_a/b-barrel"/>
</dbReference>
<sequence>MQFIVTGYDGTDEGAMERRLAVRADHMKLVESMQKEGKHLYGLAILDENEKMIGSILVVDFPTREALDEWLKIEPYVTGDVWRQIEVRPCKVAPVFMSLHQ</sequence>
<dbReference type="Pfam" id="PF03795">
    <property type="entry name" value="YCII"/>
    <property type="match status" value="1"/>
</dbReference>
<evidence type="ECO:0000259" key="2">
    <source>
        <dbReference type="Pfam" id="PF03795"/>
    </source>
</evidence>
<proteinExistence type="inferred from homology"/>
<evidence type="ECO:0000256" key="1">
    <source>
        <dbReference type="ARBA" id="ARBA00007689"/>
    </source>
</evidence>
<dbReference type="EMBL" id="JACHEN010000002">
    <property type="protein sequence ID" value="MBB6214453.1"/>
    <property type="molecule type" value="Genomic_DNA"/>
</dbReference>
<dbReference type="SUPFAM" id="SSF54909">
    <property type="entry name" value="Dimeric alpha+beta barrel"/>
    <property type="match status" value="1"/>
</dbReference>
<dbReference type="RefSeq" id="WP_184307900.1">
    <property type="nucleotide sequence ID" value="NZ_JACHEN010000002.1"/>
</dbReference>
<dbReference type="InterPro" id="IPR005545">
    <property type="entry name" value="YCII"/>
</dbReference>
<dbReference type="InterPro" id="IPR051807">
    <property type="entry name" value="Sec-metab_biosynth-assoc"/>
</dbReference>
<name>A0A841KM23_9FIRM</name>
<dbReference type="Gene3D" id="3.30.70.1060">
    <property type="entry name" value="Dimeric alpha+beta barrel"/>
    <property type="match status" value="1"/>
</dbReference>
<comment type="similarity">
    <text evidence="1">Belongs to the YciI family.</text>
</comment>
<organism evidence="3 4">
    <name type="scientific">Anaerosolibacter carboniphilus</name>
    <dbReference type="NCBI Taxonomy" id="1417629"/>
    <lineage>
        <taxon>Bacteria</taxon>
        <taxon>Bacillati</taxon>
        <taxon>Bacillota</taxon>
        <taxon>Clostridia</taxon>
        <taxon>Peptostreptococcales</taxon>
        <taxon>Thermotaleaceae</taxon>
        <taxon>Anaerosolibacter</taxon>
    </lineage>
</organism>
<accession>A0A841KM23</accession>
<dbReference type="PANTHER" id="PTHR33606">
    <property type="entry name" value="PROTEIN YCII"/>
    <property type="match status" value="1"/>
</dbReference>
<protein>
    <recommendedName>
        <fullName evidence="2">YCII-related domain-containing protein</fullName>
    </recommendedName>
</protein>
<dbReference type="AlphaFoldDB" id="A0A841KM23"/>
<evidence type="ECO:0000313" key="3">
    <source>
        <dbReference type="EMBL" id="MBB6214453.1"/>
    </source>
</evidence>
<keyword evidence="4" id="KW-1185">Reference proteome</keyword>
<evidence type="ECO:0000313" key="4">
    <source>
        <dbReference type="Proteomes" id="UP000579281"/>
    </source>
</evidence>
<reference evidence="3 4" key="1">
    <citation type="submission" date="2020-08" db="EMBL/GenBank/DDBJ databases">
        <title>Genomic Encyclopedia of Type Strains, Phase IV (KMG-IV): sequencing the most valuable type-strain genomes for metagenomic binning, comparative biology and taxonomic classification.</title>
        <authorList>
            <person name="Goeker M."/>
        </authorList>
    </citation>
    <scope>NUCLEOTIDE SEQUENCE [LARGE SCALE GENOMIC DNA]</scope>
    <source>
        <strain evidence="3 4">DSM 103526</strain>
    </source>
</reference>
<feature type="domain" description="YCII-related" evidence="2">
    <location>
        <begin position="1"/>
        <end position="90"/>
    </location>
</feature>
<dbReference type="PANTHER" id="PTHR33606:SF3">
    <property type="entry name" value="PROTEIN YCII"/>
    <property type="match status" value="1"/>
</dbReference>
<comment type="caution">
    <text evidence="3">The sequence shown here is derived from an EMBL/GenBank/DDBJ whole genome shotgun (WGS) entry which is preliminary data.</text>
</comment>